<gene>
    <name evidence="2" type="ORF">BaRGS_00010022</name>
</gene>
<name>A0ABD0LGU4_9CAEN</name>
<comment type="caution">
    <text evidence="2">The sequence shown here is derived from an EMBL/GenBank/DDBJ whole genome shotgun (WGS) entry which is preliminary data.</text>
</comment>
<keyword evidence="3" id="KW-1185">Reference proteome</keyword>
<evidence type="ECO:0000313" key="2">
    <source>
        <dbReference type="EMBL" id="KAK7498645.1"/>
    </source>
</evidence>
<reference evidence="2 3" key="1">
    <citation type="journal article" date="2023" name="Sci. Data">
        <title>Genome assembly of the Korean intertidal mud-creeper Batillaria attramentaria.</title>
        <authorList>
            <person name="Patra A.K."/>
            <person name="Ho P.T."/>
            <person name="Jun S."/>
            <person name="Lee S.J."/>
            <person name="Kim Y."/>
            <person name="Won Y.J."/>
        </authorList>
    </citation>
    <scope>NUCLEOTIDE SEQUENCE [LARGE SCALE GENOMIC DNA]</scope>
    <source>
        <strain evidence="2">Wonlab-2016</strain>
    </source>
</reference>
<organism evidence="2 3">
    <name type="scientific">Batillaria attramentaria</name>
    <dbReference type="NCBI Taxonomy" id="370345"/>
    <lineage>
        <taxon>Eukaryota</taxon>
        <taxon>Metazoa</taxon>
        <taxon>Spiralia</taxon>
        <taxon>Lophotrochozoa</taxon>
        <taxon>Mollusca</taxon>
        <taxon>Gastropoda</taxon>
        <taxon>Caenogastropoda</taxon>
        <taxon>Sorbeoconcha</taxon>
        <taxon>Cerithioidea</taxon>
        <taxon>Batillariidae</taxon>
        <taxon>Batillaria</taxon>
    </lineage>
</organism>
<dbReference type="EMBL" id="JACVVK020000049">
    <property type="protein sequence ID" value="KAK7498645.1"/>
    <property type="molecule type" value="Genomic_DNA"/>
</dbReference>
<feature type="non-terminal residue" evidence="2">
    <location>
        <position position="1"/>
    </location>
</feature>
<sequence length="284" mass="31182">AVKMKVCKSYQSINASLLSAVFCCDDRYIGVVTQNEKRGKRCSGPFVPRVRTTPLHVQHWMQVAEKSFEGRGIVNVTLQTLAYSCGVSGHVINGGISPNFIQLDEHNCLEDQTTLPITAIAYDSTEQWTNASVHNECPAAATGRVLSQGERKGNEDEVVLEVTDGSSRTIPDTRYPSRRNEAPSWHNNGTYGTDGRRMLRERSCPTHKAMVSAVSVHRTPYLCVSDRIPDHSRRLQAEPVVPDTSPSKRDAGSFTAQTRRKMDQELVGSLARKVALASGVAAGQ</sequence>
<feature type="region of interest" description="Disordered" evidence="1">
    <location>
        <begin position="234"/>
        <end position="259"/>
    </location>
</feature>
<accession>A0ABD0LGU4</accession>
<evidence type="ECO:0000256" key="1">
    <source>
        <dbReference type="SAM" id="MobiDB-lite"/>
    </source>
</evidence>
<proteinExistence type="predicted"/>
<feature type="region of interest" description="Disordered" evidence="1">
    <location>
        <begin position="164"/>
        <end position="196"/>
    </location>
</feature>
<protein>
    <submittedName>
        <fullName evidence="2">Uncharacterized protein</fullName>
    </submittedName>
</protein>
<dbReference type="AlphaFoldDB" id="A0ABD0LGU4"/>
<dbReference type="Proteomes" id="UP001519460">
    <property type="component" value="Unassembled WGS sequence"/>
</dbReference>
<evidence type="ECO:0000313" key="3">
    <source>
        <dbReference type="Proteomes" id="UP001519460"/>
    </source>
</evidence>
<feature type="non-terminal residue" evidence="2">
    <location>
        <position position="284"/>
    </location>
</feature>